<dbReference type="AlphaFoldDB" id="W6XZZ0"/>
<dbReference type="GO" id="GO:0016020">
    <property type="term" value="C:membrane"/>
    <property type="evidence" value="ECO:0007669"/>
    <property type="project" value="UniProtKB-SubCell"/>
</dbReference>
<evidence type="ECO:0000313" key="8">
    <source>
        <dbReference type="EMBL" id="EUC28289.1"/>
    </source>
</evidence>
<feature type="domain" description="Rhodopsin" evidence="7">
    <location>
        <begin position="39"/>
        <end position="248"/>
    </location>
</feature>
<dbReference type="HOGENOM" id="CLU_019101_2_1_1"/>
<evidence type="ECO:0000313" key="9">
    <source>
        <dbReference type="Proteomes" id="UP000053841"/>
    </source>
</evidence>
<evidence type="ECO:0000256" key="2">
    <source>
        <dbReference type="ARBA" id="ARBA00022692"/>
    </source>
</evidence>
<evidence type="ECO:0000259" key="7">
    <source>
        <dbReference type="Pfam" id="PF20684"/>
    </source>
</evidence>
<keyword evidence="3 6" id="KW-1133">Transmembrane helix</keyword>
<evidence type="ECO:0000256" key="3">
    <source>
        <dbReference type="ARBA" id="ARBA00022989"/>
    </source>
</evidence>
<dbReference type="STRING" id="930089.W6XZZ0"/>
<keyword evidence="9" id="KW-1185">Reference proteome</keyword>
<proteinExistence type="inferred from homology"/>
<dbReference type="OrthoDB" id="3903189at2759"/>
<dbReference type="PANTHER" id="PTHR33048">
    <property type="entry name" value="PTH11-LIKE INTEGRAL MEMBRANE PROTEIN (AFU_ORTHOLOGUE AFUA_5G11245)"/>
    <property type="match status" value="1"/>
</dbReference>
<dbReference type="eggNOG" id="ENOG502RYN6">
    <property type="taxonomic scope" value="Eukaryota"/>
</dbReference>
<feature type="transmembrane region" description="Helical" evidence="6">
    <location>
        <begin position="241"/>
        <end position="264"/>
    </location>
</feature>
<dbReference type="EMBL" id="KI964826">
    <property type="protein sequence ID" value="EUC28289.1"/>
    <property type="molecule type" value="Genomic_DNA"/>
</dbReference>
<evidence type="ECO:0000256" key="6">
    <source>
        <dbReference type="SAM" id="Phobius"/>
    </source>
</evidence>
<dbReference type="InterPro" id="IPR049326">
    <property type="entry name" value="Rhodopsin_dom_fungi"/>
</dbReference>
<dbReference type="GeneID" id="19146755"/>
<comment type="similarity">
    <text evidence="5">Belongs to the SAT4 family.</text>
</comment>
<dbReference type="KEGG" id="bze:COCCADRAFT_30426"/>
<dbReference type="RefSeq" id="XP_007717410.1">
    <property type="nucleotide sequence ID" value="XM_007719220.1"/>
</dbReference>
<evidence type="ECO:0000256" key="5">
    <source>
        <dbReference type="ARBA" id="ARBA00038359"/>
    </source>
</evidence>
<dbReference type="InterPro" id="IPR052337">
    <property type="entry name" value="SAT4-like"/>
</dbReference>
<evidence type="ECO:0000256" key="1">
    <source>
        <dbReference type="ARBA" id="ARBA00004141"/>
    </source>
</evidence>
<organism evidence="8 9">
    <name type="scientific">Cochliobolus carbonum (strain 26-R-13)</name>
    <name type="common">Maize leaf spot fungus</name>
    <name type="synonym">Bipolaris zeicola</name>
    <dbReference type="NCBI Taxonomy" id="930089"/>
    <lineage>
        <taxon>Eukaryota</taxon>
        <taxon>Fungi</taxon>
        <taxon>Dikarya</taxon>
        <taxon>Ascomycota</taxon>
        <taxon>Pezizomycotina</taxon>
        <taxon>Dothideomycetes</taxon>
        <taxon>Pleosporomycetidae</taxon>
        <taxon>Pleosporales</taxon>
        <taxon>Pleosporineae</taxon>
        <taxon>Pleosporaceae</taxon>
        <taxon>Bipolaris</taxon>
    </lineage>
</organism>
<feature type="transmembrane region" description="Helical" evidence="6">
    <location>
        <begin position="179"/>
        <end position="198"/>
    </location>
</feature>
<gene>
    <name evidence="8" type="ORF">COCCADRAFT_30426</name>
</gene>
<comment type="subcellular location">
    <subcellularLocation>
        <location evidence="1">Membrane</location>
        <topology evidence="1">Multi-pass membrane protein</topology>
    </subcellularLocation>
</comment>
<dbReference type="Pfam" id="PF20684">
    <property type="entry name" value="Fung_rhodopsin"/>
    <property type="match status" value="1"/>
</dbReference>
<sequence>MTTRKELAMQVFNLSSLPQGLLVFQAWILYSIGIVAITLRIFSRWRHVHNLGLFAVDDWIMMTAVPILYTGLAVVLTPTTAKDGSNMFSPESVEAFEKDGFNNWIKESTAIAVAEQCMHNVMSVLKLCMLLTFARMLKETTAAKWIKGAAVYIVIGWLAVEVAFFTVCSTVKEFAIAHAIFNFSSDAFIVAISISLITSLSLPVKQKIKLVMLLGMGSFIVILALLAKFHDFTDAHSTTRIVWYTREACFAVCITNALDFWCLLRGNMLSVHDAIESNVRCTEAQQDEKTSTSMNKRQSHMHALQTPDDLECEEASCDDQEKRVTNQDEANPWKRIIVDVQVDFKVEILNARCMGSSMKAEKSRTVTCEGPDAQHGKDWYGRFA</sequence>
<feature type="transmembrane region" description="Helical" evidence="6">
    <location>
        <begin position="210"/>
        <end position="229"/>
    </location>
</feature>
<feature type="transmembrane region" description="Helical" evidence="6">
    <location>
        <begin position="51"/>
        <end position="76"/>
    </location>
</feature>
<dbReference type="Proteomes" id="UP000053841">
    <property type="component" value="Unassembled WGS sequence"/>
</dbReference>
<dbReference type="PANTHER" id="PTHR33048:SF149">
    <property type="entry name" value="UBID FAMILY DECARBOXYLASE"/>
    <property type="match status" value="1"/>
</dbReference>
<feature type="transmembrane region" description="Helical" evidence="6">
    <location>
        <begin position="149"/>
        <end position="167"/>
    </location>
</feature>
<name>W6XZZ0_COCC2</name>
<reference evidence="8 9" key="1">
    <citation type="journal article" date="2013" name="PLoS Genet.">
        <title>Comparative genome structure, secondary metabolite, and effector coding capacity across Cochliobolus pathogens.</title>
        <authorList>
            <person name="Condon B.J."/>
            <person name="Leng Y."/>
            <person name="Wu D."/>
            <person name="Bushley K.E."/>
            <person name="Ohm R.A."/>
            <person name="Otillar R."/>
            <person name="Martin J."/>
            <person name="Schackwitz W."/>
            <person name="Grimwood J."/>
            <person name="MohdZainudin N."/>
            <person name="Xue C."/>
            <person name="Wang R."/>
            <person name="Manning V.A."/>
            <person name="Dhillon B."/>
            <person name="Tu Z.J."/>
            <person name="Steffenson B.J."/>
            <person name="Salamov A."/>
            <person name="Sun H."/>
            <person name="Lowry S."/>
            <person name="LaButti K."/>
            <person name="Han J."/>
            <person name="Copeland A."/>
            <person name="Lindquist E."/>
            <person name="Barry K."/>
            <person name="Schmutz J."/>
            <person name="Baker S.E."/>
            <person name="Ciuffetti L.M."/>
            <person name="Grigoriev I.V."/>
            <person name="Zhong S."/>
            <person name="Turgeon B.G."/>
        </authorList>
    </citation>
    <scope>NUCLEOTIDE SEQUENCE [LARGE SCALE GENOMIC DNA]</scope>
    <source>
        <strain evidence="8 9">26-R-13</strain>
    </source>
</reference>
<keyword evidence="2 6" id="KW-0812">Transmembrane</keyword>
<keyword evidence="4 6" id="KW-0472">Membrane</keyword>
<feature type="transmembrane region" description="Helical" evidence="6">
    <location>
        <begin position="20"/>
        <end position="39"/>
    </location>
</feature>
<accession>W6XZZ0</accession>
<evidence type="ECO:0000256" key="4">
    <source>
        <dbReference type="ARBA" id="ARBA00023136"/>
    </source>
</evidence>
<protein>
    <recommendedName>
        <fullName evidence="7">Rhodopsin domain-containing protein</fullName>
    </recommendedName>
</protein>